<organism evidence="3">
    <name type="scientific">Hungatella hathewayi</name>
    <dbReference type="NCBI Taxonomy" id="154046"/>
    <lineage>
        <taxon>Bacteria</taxon>
        <taxon>Bacillati</taxon>
        <taxon>Bacillota</taxon>
        <taxon>Clostridia</taxon>
        <taxon>Lachnospirales</taxon>
        <taxon>Lachnospiraceae</taxon>
        <taxon>Hungatella</taxon>
    </lineage>
</organism>
<gene>
    <name evidence="3" type="primary">aacA4_1</name>
    <name evidence="3" type="ORF">CHLFYP18_04062</name>
</gene>
<keyword evidence="3" id="KW-0808">Transferase</keyword>
<evidence type="ECO:0000259" key="2">
    <source>
        <dbReference type="PROSITE" id="PS51186"/>
    </source>
</evidence>
<dbReference type="SUPFAM" id="SSF55729">
    <property type="entry name" value="Acyl-CoA N-acyltransferases (Nat)"/>
    <property type="match status" value="1"/>
</dbReference>
<dbReference type="PANTHER" id="PTHR31438">
    <property type="entry name" value="LYSINE N-ACYLTRANSFERASE C17G9.06C-RELATED"/>
    <property type="match status" value="1"/>
</dbReference>
<feature type="domain" description="N-acetyltransferase" evidence="2">
    <location>
        <begin position="2"/>
        <end position="168"/>
    </location>
</feature>
<reference evidence="3" key="1">
    <citation type="submission" date="2019-11" db="EMBL/GenBank/DDBJ databases">
        <authorList>
            <person name="Feng L."/>
        </authorList>
    </citation>
    <scope>NUCLEOTIDE SEQUENCE</scope>
    <source>
        <strain evidence="3">ChathewayiLFYP18</strain>
    </source>
</reference>
<dbReference type="GO" id="GO:0046677">
    <property type="term" value="P:response to antibiotic"/>
    <property type="evidence" value="ECO:0007669"/>
    <property type="project" value="UniProtKB-KW"/>
</dbReference>
<dbReference type="RefSeq" id="WP_156834412.1">
    <property type="nucleotide sequence ID" value="NZ_CACRUH010000090.1"/>
</dbReference>
<accession>A0A6N3I3G3</accession>
<dbReference type="AlphaFoldDB" id="A0A6N3I3G3"/>
<keyword evidence="3" id="KW-0012">Acyltransferase</keyword>
<dbReference type="GO" id="GO:0047663">
    <property type="term" value="F:aminoglycoside 6'-N-acetyltransferase activity"/>
    <property type="evidence" value="ECO:0007669"/>
    <property type="project" value="UniProtKB-EC"/>
</dbReference>
<keyword evidence="1" id="KW-0046">Antibiotic resistance</keyword>
<sequence>MLELRLLNDDDIPLVQDWLNRTHVKRWYEIPRLGVSIDDWIYELKERNGEFKWLTHLIVLWRGCPIGLCQYYKCEDSKEENFGTLPITGSYGIDYLIGEEAYLRKGLGKEMIALLVDKVFSFPDAQRVTADIDNENKASERTLLSCGFALLDTESSRYILYNNRDKKA</sequence>
<dbReference type="Gene3D" id="3.40.630.30">
    <property type="match status" value="1"/>
</dbReference>
<protein>
    <submittedName>
        <fullName evidence="3">Aminoglycoside N(6')-acetyltransferase type 1</fullName>
        <ecNumber evidence="3">2.3.1.82</ecNumber>
    </submittedName>
</protein>
<dbReference type="InterPro" id="IPR016181">
    <property type="entry name" value="Acyl_CoA_acyltransferase"/>
</dbReference>
<dbReference type="PROSITE" id="PS51186">
    <property type="entry name" value="GNAT"/>
    <property type="match status" value="1"/>
</dbReference>
<dbReference type="Pfam" id="PF13523">
    <property type="entry name" value="Acetyltransf_8"/>
    <property type="match status" value="1"/>
</dbReference>
<dbReference type="PANTHER" id="PTHR31438:SF1">
    <property type="entry name" value="LYSINE N-ACYLTRANSFERASE C17G9.06C-RELATED"/>
    <property type="match status" value="1"/>
</dbReference>
<proteinExistence type="predicted"/>
<dbReference type="EMBL" id="CACRUH010000090">
    <property type="protein sequence ID" value="VYU83288.1"/>
    <property type="molecule type" value="Genomic_DNA"/>
</dbReference>
<name>A0A6N3I3G3_9FIRM</name>
<dbReference type="EC" id="2.3.1.82" evidence="3"/>
<evidence type="ECO:0000313" key="3">
    <source>
        <dbReference type="EMBL" id="VYU83288.1"/>
    </source>
</evidence>
<dbReference type="InterPro" id="IPR000182">
    <property type="entry name" value="GNAT_dom"/>
</dbReference>
<evidence type="ECO:0000256" key="1">
    <source>
        <dbReference type="ARBA" id="ARBA00023251"/>
    </source>
</evidence>